<dbReference type="Proteomes" id="UP000002154">
    <property type="component" value="Plasmid pBWB403"/>
</dbReference>
<dbReference type="KEGG" id="bwe:BcerKBAB4_5302"/>
<geneLocation type="plasmid" evidence="1 2">
    <name>pBWB403</name>
</geneLocation>
<name>A9VVI1_BACMK</name>
<dbReference type="HOGENOM" id="CLU_2407311_0_0_9"/>
<dbReference type="EMBL" id="CP000906">
    <property type="protein sequence ID" value="ABY46796.1"/>
    <property type="molecule type" value="Genomic_DNA"/>
</dbReference>
<proteinExistence type="predicted"/>
<dbReference type="RefSeq" id="WP_012260033.1">
    <property type="nucleotide sequence ID" value="NC_010182.1"/>
</dbReference>
<organism evidence="1 2">
    <name type="scientific">Bacillus mycoides (strain KBAB4)</name>
    <name type="common">Bacillus weihenstephanensis</name>
    <dbReference type="NCBI Taxonomy" id="315730"/>
    <lineage>
        <taxon>Bacteria</taxon>
        <taxon>Bacillati</taxon>
        <taxon>Bacillota</taxon>
        <taxon>Bacilli</taxon>
        <taxon>Bacillales</taxon>
        <taxon>Bacillaceae</taxon>
        <taxon>Bacillus</taxon>
        <taxon>Bacillus cereus group</taxon>
    </lineage>
</organism>
<reference evidence="1 2" key="1">
    <citation type="journal article" date="2008" name="Chem. Biol. Interact.">
        <title>Extending the Bacillus cereus group genomics to putative food-borne pathogens of different toxicity.</title>
        <authorList>
            <person name="Lapidus A."/>
            <person name="Goltsman E."/>
            <person name="Auger S."/>
            <person name="Galleron N."/>
            <person name="Segurens B."/>
            <person name="Dossat C."/>
            <person name="Land M.L."/>
            <person name="Broussolle V."/>
            <person name="Brillard J."/>
            <person name="Guinebretiere M.H."/>
            <person name="Sanchis V."/>
            <person name="Nguen-The C."/>
            <person name="Lereclus D."/>
            <person name="Richardson P."/>
            <person name="Wincker P."/>
            <person name="Weissenbach J."/>
            <person name="Ehrlich S.D."/>
            <person name="Sorokin A."/>
        </authorList>
    </citation>
    <scope>NUCLEOTIDE SEQUENCE [LARGE SCALE GENOMIC DNA]</scope>
    <source>
        <strain evidence="1 2">KBAB4</strain>
        <plasmid evidence="1 2">pBWB403</plasmid>
    </source>
</reference>
<evidence type="ECO:0000313" key="1">
    <source>
        <dbReference type="EMBL" id="ABY46796.1"/>
    </source>
</evidence>
<protein>
    <recommendedName>
        <fullName evidence="3">Phage protein</fullName>
    </recommendedName>
</protein>
<dbReference type="AlphaFoldDB" id="A9VVI1"/>
<sequence>MTRKEQFMELMKMTAIKGMTVFYFGVKMKDFPQEELIVNHVDNLDKKLEYIDKTYNDDMKHASGMVEITSFGHSLDMTTMPDDVIYEFDEEN</sequence>
<evidence type="ECO:0000313" key="2">
    <source>
        <dbReference type="Proteomes" id="UP000002154"/>
    </source>
</evidence>
<evidence type="ECO:0008006" key="3">
    <source>
        <dbReference type="Google" id="ProtNLM"/>
    </source>
</evidence>
<gene>
    <name evidence="1" type="ordered locus">BcerKBAB4_5302</name>
</gene>
<accession>A9VVI1</accession>
<keyword evidence="1" id="KW-0614">Plasmid</keyword>